<feature type="region of interest" description="Disordered" evidence="1">
    <location>
        <begin position="1"/>
        <end position="91"/>
    </location>
</feature>
<reference evidence="2 3" key="1">
    <citation type="submission" date="2020-05" db="EMBL/GenBank/DDBJ databases">
        <title>Identification and distribution of gene clusters putatively required for synthesis of sphingolipid metabolism inhibitors in phylogenetically diverse species of the filamentous fungus Fusarium.</title>
        <authorList>
            <person name="Kim H.-S."/>
            <person name="Busman M."/>
            <person name="Brown D.W."/>
            <person name="Divon H."/>
            <person name="Uhlig S."/>
            <person name="Proctor R.H."/>
        </authorList>
    </citation>
    <scope>NUCLEOTIDE SEQUENCE [LARGE SCALE GENOMIC DNA]</scope>
    <source>
        <strain evidence="2 3">NRRL 53147</strain>
    </source>
</reference>
<evidence type="ECO:0000256" key="1">
    <source>
        <dbReference type="SAM" id="MobiDB-lite"/>
    </source>
</evidence>
<dbReference type="AlphaFoldDB" id="A0A8H5N6I1"/>
<dbReference type="EMBL" id="JAAOAM010000053">
    <property type="protein sequence ID" value="KAF5553538.1"/>
    <property type="molecule type" value="Genomic_DNA"/>
</dbReference>
<name>A0A8H5N6I1_9HYPO</name>
<feature type="compositionally biased region" description="Low complexity" evidence="1">
    <location>
        <begin position="12"/>
        <end position="31"/>
    </location>
</feature>
<organism evidence="2 3">
    <name type="scientific">Fusarium mexicanum</name>
    <dbReference type="NCBI Taxonomy" id="751941"/>
    <lineage>
        <taxon>Eukaryota</taxon>
        <taxon>Fungi</taxon>
        <taxon>Dikarya</taxon>
        <taxon>Ascomycota</taxon>
        <taxon>Pezizomycotina</taxon>
        <taxon>Sordariomycetes</taxon>
        <taxon>Hypocreomycetidae</taxon>
        <taxon>Hypocreales</taxon>
        <taxon>Nectriaceae</taxon>
        <taxon>Fusarium</taxon>
        <taxon>Fusarium fujikuroi species complex</taxon>
    </lineage>
</organism>
<sequence length="143" mass="15588">MAKTAKDTQPRALPTLPTISSLSSASRCHASTVTDHNREPSSSPRILPSTSAASEDVPSTDSSFQTVSSTGEVFDKLPKSSPEVKPIEPEATPIKLEVKSIEPELQRPAVEPTKAPLFADDPYIDRLPQSIVEFYLKEKHHLP</sequence>
<dbReference type="Proteomes" id="UP000522262">
    <property type="component" value="Unassembled WGS sequence"/>
</dbReference>
<feature type="compositionally biased region" description="Polar residues" evidence="1">
    <location>
        <begin position="40"/>
        <end position="71"/>
    </location>
</feature>
<evidence type="ECO:0000313" key="3">
    <source>
        <dbReference type="Proteomes" id="UP000522262"/>
    </source>
</evidence>
<protein>
    <submittedName>
        <fullName evidence="2">Uncharacterized protein</fullName>
    </submittedName>
</protein>
<evidence type="ECO:0000313" key="2">
    <source>
        <dbReference type="EMBL" id="KAF5553538.1"/>
    </source>
</evidence>
<comment type="caution">
    <text evidence="2">The sequence shown here is derived from an EMBL/GenBank/DDBJ whole genome shotgun (WGS) entry which is preliminary data.</text>
</comment>
<gene>
    <name evidence="2" type="ORF">FMEXI_2377</name>
</gene>
<proteinExistence type="predicted"/>
<keyword evidence="3" id="KW-1185">Reference proteome</keyword>
<accession>A0A8H5N6I1</accession>